<organism evidence="5">
    <name type="scientific">marine metagenome</name>
    <dbReference type="NCBI Taxonomy" id="408172"/>
    <lineage>
        <taxon>unclassified sequences</taxon>
        <taxon>metagenomes</taxon>
        <taxon>ecological metagenomes</taxon>
    </lineage>
</organism>
<evidence type="ECO:0000256" key="3">
    <source>
        <dbReference type="ARBA" id="ARBA00023239"/>
    </source>
</evidence>
<comment type="similarity">
    <text evidence="1">Belongs to the HpcH/HpaI aldolase family.</text>
</comment>
<evidence type="ECO:0000313" key="5">
    <source>
        <dbReference type="EMBL" id="SVB88664.1"/>
    </source>
</evidence>
<dbReference type="PANTHER" id="PTHR30502:SF0">
    <property type="entry name" value="PHOSPHOENOLPYRUVATE CARBOXYLASE FAMILY PROTEIN"/>
    <property type="match status" value="1"/>
</dbReference>
<keyword evidence="2" id="KW-0479">Metal-binding</keyword>
<dbReference type="AlphaFoldDB" id="A0A382HMP3"/>
<dbReference type="SUPFAM" id="SSF51621">
    <property type="entry name" value="Phosphoenolpyruvate/pyruvate domain"/>
    <property type="match status" value="1"/>
</dbReference>
<dbReference type="GO" id="GO:0016832">
    <property type="term" value="F:aldehyde-lyase activity"/>
    <property type="evidence" value="ECO:0007669"/>
    <property type="project" value="TreeGrafter"/>
</dbReference>
<dbReference type="InterPro" id="IPR005000">
    <property type="entry name" value="Aldolase/citrate-lyase_domain"/>
</dbReference>
<name>A0A382HMP3_9ZZZZ</name>
<proteinExistence type="inferred from homology"/>
<reference evidence="5" key="1">
    <citation type="submission" date="2018-05" db="EMBL/GenBank/DDBJ databases">
        <authorList>
            <person name="Lanie J.A."/>
            <person name="Ng W.-L."/>
            <person name="Kazmierczak K.M."/>
            <person name="Andrzejewski T.M."/>
            <person name="Davidsen T.M."/>
            <person name="Wayne K.J."/>
            <person name="Tettelin H."/>
            <person name="Glass J.I."/>
            <person name="Rusch D."/>
            <person name="Podicherti R."/>
            <person name="Tsui H.-C.T."/>
            <person name="Winkler M.E."/>
        </authorList>
    </citation>
    <scope>NUCLEOTIDE SEQUENCE</scope>
</reference>
<protein>
    <recommendedName>
        <fullName evidence="4">HpcH/HpaI aldolase/citrate lyase domain-containing protein</fullName>
    </recommendedName>
</protein>
<gene>
    <name evidence="5" type="ORF">METZ01_LOCUS241518</name>
</gene>
<dbReference type="Pfam" id="PF03328">
    <property type="entry name" value="HpcH_HpaI"/>
    <property type="match status" value="1"/>
</dbReference>
<sequence length="279" mass="30579">MPKPTSSNPPNAALYPEGGPGRQLKLRLSKGEVLVGGILGEIVRPALVRLYQQAGFDFVYIEYEHVFFSPTDLADTVLAARDNGLPVIAKTPQLERAEVAKLLECGVVGIQLPRTETRQQLEELISYIKFPPAGTRAAAPGYGNSDHVRITDHRSWLETQNEEISLVVHIETRLGFQNAEDIVSTPGVDMVYVGPGDFSVEMGQPGDPEHPDVRGPMAEILEMCKEHNVSFGTTAIDAAAAERWVAEGALFFEAEDERGFILDGATRLVDDYRRFTTGS</sequence>
<evidence type="ECO:0000256" key="2">
    <source>
        <dbReference type="ARBA" id="ARBA00022723"/>
    </source>
</evidence>
<evidence type="ECO:0000259" key="4">
    <source>
        <dbReference type="Pfam" id="PF03328"/>
    </source>
</evidence>
<accession>A0A382HMP3</accession>
<dbReference type="EMBL" id="UINC01062238">
    <property type="protein sequence ID" value="SVB88664.1"/>
    <property type="molecule type" value="Genomic_DNA"/>
</dbReference>
<dbReference type="InterPro" id="IPR040442">
    <property type="entry name" value="Pyrv_kinase-like_dom_sf"/>
</dbReference>
<feature type="domain" description="HpcH/HpaI aldolase/citrate lyase" evidence="4">
    <location>
        <begin position="44"/>
        <end position="252"/>
    </location>
</feature>
<dbReference type="GO" id="GO:0005737">
    <property type="term" value="C:cytoplasm"/>
    <property type="evidence" value="ECO:0007669"/>
    <property type="project" value="TreeGrafter"/>
</dbReference>
<dbReference type="Gene3D" id="3.20.20.60">
    <property type="entry name" value="Phosphoenolpyruvate-binding domains"/>
    <property type="match status" value="1"/>
</dbReference>
<dbReference type="InterPro" id="IPR050251">
    <property type="entry name" value="HpcH-HpaI_aldolase"/>
</dbReference>
<dbReference type="PANTHER" id="PTHR30502">
    <property type="entry name" value="2-KETO-3-DEOXY-L-RHAMNONATE ALDOLASE"/>
    <property type="match status" value="1"/>
</dbReference>
<dbReference type="InterPro" id="IPR015813">
    <property type="entry name" value="Pyrv/PenolPyrv_kinase-like_dom"/>
</dbReference>
<evidence type="ECO:0000256" key="1">
    <source>
        <dbReference type="ARBA" id="ARBA00005568"/>
    </source>
</evidence>
<keyword evidence="3" id="KW-0456">Lyase</keyword>
<dbReference type="GO" id="GO:0046872">
    <property type="term" value="F:metal ion binding"/>
    <property type="evidence" value="ECO:0007669"/>
    <property type="project" value="UniProtKB-KW"/>
</dbReference>